<feature type="domain" description="MacB-like periplasmic core" evidence="9">
    <location>
        <begin position="21"/>
        <end position="237"/>
    </location>
</feature>
<dbReference type="InterPro" id="IPR003838">
    <property type="entry name" value="ABC3_permease_C"/>
</dbReference>
<accession>A0A975A1D3</accession>
<dbReference type="Pfam" id="PF02687">
    <property type="entry name" value="FtsX"/>
    <property type="match status" value="2"/>
</dbReference>
<evidence type="ECO:0000256" key="4">
    <source>
        <dbReference type="ARBA" id="ARBA00022989"/>
    </source>
</evidence>
<comment type="similarity">
    <text evidence="6">Belongs to the ABC-4 integral membrane protein family.</text>
</comment>
<feature type="transmembrane region" description="Helical" evidence="7">
    <location>
        <begin position="745"/>
        <end position="765"/>
    </location>
</feature>
<feature type="domain" description="ABC3 transporter permease C-terminal" evidence="8">
    <location>
        <begin position="665"/>
        <end position="777"/>
    </location>
</feature>
<evidence type="ECO:0000256" key="3">
    <source>
        <dbReference type="ARBA" id="ARBA00022692"/>
    </source>
</evidence>
<name>A0A975A1D3_9BACT</name>
<protein>
    <submittedName>
        <fullName evidence="10">ABC transporter permease</fullName>
    </submittedName>
</protein>
<sequence length="784" mass="88492">MFKHNLLLTLRSFKRFKSSFLINLIGLTAGLVCTLLIYLWVIDELQMDQFHAKNERLFRVMEHQQYADHVMTTWSTPGLLAETLKEEIPEIEHAATTTWITSNTLSIGEHSVKADGFYVGPEFFNLFSYGLKHGDADQVLMDKKNIVISESLAEQLFETAENVVGRVVEFEHEEEFVVSGVYEGTPRHSSYQFDFVLSFEKFKDDNNWVTQWGNNGPSTFVTLVEGANAEDVSQKIAGFVKERNESSNVTLFLHQYSDLYLNGRYKNAQPDGGRIEYVRLFSLVAVFILVIACINFMNLSTARASRRMKEVGIKKAVGAKKGGLVMQYLSESILITFFSLALSIFLIWLLLPQFNEITGKQIVLEFDAKLLASLFAVLFFTGVLAGSYPALYLSGFNTVRILKGELKGSLGELWARKGLVVFQFTLSVILIVSVIVIYKQIQFVQNKSLGYNNDNIIYFGIEGKVADNKETFISELKKVPGVVNASPIGHSMIGRQNNTSGLDWEGKNPDDLILFENMRVGYDFIETMQMEMLEGRSFSKDFGADSTKIIFNEKAIEIMGFENPIGQTIKLWGDNTMEIIGVVKDFHYQSLHSEVEPAFFMLNPENTWNIMARIESGKESETLEAINDFYAAYNPGFTFDYQFLDERFQRQYAAEQRVATLSQYFAVLAILISCLGLFGLAAFTAERRIKEIGIRKALGSSATNIILLLSGDFTKLVLLAIAIALPISYYLIGMWLERFAFRIELSYWLFILAAFVSIIIAWIAVGSQAVKAANVNPAKCLRSE</sequence>
<comment type="subcellular location">
    <subcellularLocation>
        <location evidence="1">Cell membrane</location>
        <topology evidence="1">Multi-pass membrane protein</topology>
    </subcellularLocation>
</comment>
<feature type="transmembrane region" description="Helical" evidence="7">
    <location>
        <begin position="414"/>
        <end position="438"/>
    </location>
</feature>
<dbReference type="Proteomes" id="UP000662783">
    <property type="component" value="Chromosome"/>
</dbReference>
<feature type="transmembrane region" description="Helical" evidence="7">
    <location>
        <begin position="371"/>
        <end position="393"/>
    </location>
</feature>
<reference evidence="10" key="1">
    <citation type="submission" date="2021-02" db="EMBL/GenBank/DDBJ databases">
        <title>Fulvivirga sp. S481 isolated from sea water.</title>
        <authorList>
            <person name="Bae S.S."/>
            <person name="Baek K."/>
        </authorList>
    </citation>
    <scope>NUCLEOTIDE SEQUENCE</scope>
    <source>
        <strain evidence="10">S481</strain>
    </source>
</reference>
<evidence type="ECO:0000256" key="6">
    <source>
        <dbReference type="ARBA" id="ARBA00038076"/>
    </source>
</evidence>
<evidence type="ECO:0000313" key="11">
    <source>
        <dbReference type="Proteomes" id="UP000662783"/>
    </source>
</evidence>
<dbReference type="RefSeq" id="WP_205722689.1">
    <property type="nucleotide sequence ID" value="NZ_CP070608.1"/>
</dbReference>
<dbReference type="PANTHER" id="PTHR30572:SF4">
    <property type="entry name" value="ABC TRANSPORTER PERMEASE YTRF"/>
    <property type="match status" value="1"/>
</dbReference>
<dbReference type="InterPro" id="IPR050250">
    <property type="entry name" value="Macrolide_Exporter_MacB"/>
</dbReference>
<dbReference type="GO" id="GO:0005886">
    <property type="term" value="C:plasma membrane"/>
    <property type="evidence" value="ECO:0007669"/>
    <property type="project" value="UniProtKB-SubCell"/>
</dbReference>
<evidence type="ECO:0000256" key="1">
    <source>
        <dbReference type="ARBA" id="ARBA00004651"/>
    </source>
</evidence>
<feature type="transmembrane region" description="Helical" evidence="7">
    <location>
        <begin position="277"/>
        <end position="299"/>
    </location>
</feature>
<keyword evidence="3 7" id="KW-0812">Transmembrane</keyword>
<feature type="transmembrane region" description="Helical" evidence="7">
    <location>
        <begin position="706"/>
        <end position="733"/>
    </location>
</feature>
<feature type="transmembrane region" description="Helical" evidence="7">
    <location>
        <begin position="328"/>
        <end position="351"/>
    </location>
</feature>
<keyword evidence="4 7" id="KW-1133">Transmembrane helix</keyword>
<dbReference type="AlphaFoldDB" id="A0A975A1D3"/>
<dbReference type="KEGG" id="fuv:JR347_03625"/>
<feature type="domain" description="ABC3 transporter permease C-terminal" evidence="8">
    <location>
        <begin position="283"/>
        <end position="396"/>
    </location>
</feature>
<dbReference type="EMBL" id="CP070608">
    <property type="protein sequence ID" value="QSE98181.1"/>
    <property type="molecule type" value="Genomic_DNA"/>
</dbReference>
<dbReference type="InterPro" id="IPR025857">
    <property type="entry name" value="MacB_PCD"/>
</dbReference>
<evidence type="ECO:0000259" key="9">
    <source>
        <dbReference type="Pfam" id="PF12704"/>
    </source>
</evidence>
<evidence type="ECO:0000256" key="5">
    <source>
        <dbReference type="ARBA" id="ARBA00023136"/>
    </source>
</evidence>
<dbReference type="PANTHER" id="PTHR30572">
    <property type="entry name" value="MEMBRANE COMPONENT OF TRANSPORTER-RELATED"/>
    <property type="match status" value="1"/>
</dbReference>
<feature type="transmembrane region" description="Helical" evidence="7">
    <location>
        <begin position="20"/>
        <end position="41"/>
    </location>
</feature>
<evidence type="ECO:0000256" key="7">
    <source>
        <dbReference type="SAM" id="Phobius"/>
    </source>
</evidence>
<gene>
    <name evidence="10" type="ORF">JR347_03625</name>
</gene>
<dbReference type="Pfam" id="PF12704">
    <property type="entry name" value="MacB_PCD"/>
    <property type="match status" value="2"/>
</dbReference>
<evidence type="ECO:0000313" key="10">
    <source>
        <dbReference type="EMBL" id="QSE98181.1"/>
    </source>
</evidence>
<keyword evidence="11" id="KW-1185">Reference proteome</keyword>
<evidence type="ECO:0000259" key="8">
    <source>
        <dbReference type="Pfam" id="PF02687"/>
    </source>
</evidence>
<dbReference type="GO" id="GO:0022857">
    <property type="term" value="F:transmembrane transporter activity"/>
    <property type="evidence" value="ECO:0007669"/>
    <property type="project" value="TreeGrafter"/>
</dbReference>
<keyword evidence="2" id="KW-1003">Cell membrane</keyword>
<keyword evidence="5 7" id="KW-0472">Membrane</keyword>
<feature type="domain" description="MacB-like periplasmic core" evidence="9">
    <location>
        <begin position="426"/>
        <end position="623"/>
    </location>
</feature>
<organism evidence="10 11">
    <name type="scientific">Fulvivirga lutea</name>
    <dbReference type="NCBI Taxonomy" id="2810512"/>
    <lineage>
        <taxon>Bacteria</taxon>
        <taxon>Pseudomonadati</taxon>
        <taxon>Bacteroidota</taxon>
        <taxon>Cytophagia</taxon>
        <taxon>Cytophagales</taxon>
        <taxon>Fulvivirgaceae</taxon>
        <taxon>Fulvivirga</taxon>
    </lineage>
</organism>
<proteinExistence type="inferred from homology"/>
<evidence type="ECO:0000256" key="2">
    <source>
        <dbReference type="ARBA" id="ARBA00022475"/>
    </source>
</evidence>
<feature type="transmembrane region" description="Helical" evidence="7">
    <location>
        <begin position="664"/>
        <end position="685"/>
    </location>
</feature>